<evidence type="ECO:0000256" key="6">
    <source>
        <dbReference type="RuleBase" id="RU364107"/>
    </source>
</evidence>
<proteinExistence type="inferred from homology"/>
<evidence type="ECO:0000256" key="5">
    <source>
        <dbReference type="ARBA" id="ARBA00023306"/>
    </source>
</evidence>
<feature type="region of interest" description="Disordered" evidence="7">
    <location>
        <begin position="1852"/>
        <end position="1962"/>
    </location>
</feature>
<dbReference type="GO" id="GO:0140588">
    <property type="term" value="P:chromatin looping"/>
    <property type="evidence" value="ECO:0007669"/>
    <property type="project" value="InterPro"/>
</dbReference>
<dbReference type="SUPFAM" id="SSF48371">
    <property type="entry name" value="ARM repeat"/>
    <property type="match status" value="1"/>
</dbReference>
<dbReference type="Gene3D" id="1.25.10.10">
    <property type="entry name" value="Leucine-rich Repeat Variant"/>
    <property type="match status" value="1"/>
</dbReference>
<comment type="similarity">
    <text evidence="2 6">Belongs to the SCC2/Nipped-B family.</text>
</comment>
<feature type="compositionally biased region" description="Basic residues" evidence="7">
    <location>
        <begin position="1923"/>
        <end position="1942"/>
    </location>
</feature>
<evidence type="ECO:0000313" key="10">
    <source>
        <dbReference type="Proteomes" id="UP000325440"/>
    </source>
</evidence>
<comment type="subcellular location">
    <subcellularLocation>
        <location evidence="1 6">Nucleus</location>
    </subcellularLocation>
</comment>
<keyword evidence="5 6" id="KW-0131">Cell cycle</keyword>
<dbReference type="PANTHER" id="PTHR21704:SF18">
    <property type="entry name" value="NIPPED-B-LIKE PROTEIN"/>
    <property type="match status" value="1"/>
</dbReference>
<dbReference type="GO" id="GO:0003682">
    <property type="term" value="F:chromatin binding"/>
    <property type="evidence" value="ECO:0007669"/>
    <property type="project" value="TreeGrafter"/>
</dbReference>
<protein>
    <recommendedName>
        <fullName evidence="6">Nipped-B protein</fullName>
    </recommendedName>
</protein>
<reference evidence="9 10" key="1">
    <citation type="submission" date="2019-08" db="EMBL/GenBank/DDBJ databases">
        <authorList>
            <person name="Alioto T."/>
            <person name="Alioto T."/>
            <person name="Gomez Garrido J."/>
        </authorList>
    </citation>
    <scope>NUCLEOTIDE SEQUENCE [LARGE SCALE GENOMIC DNA]</scope>
</reference>
<feature type="compositionally biased region" description="Basic and acidic residues" evidence="7">
    <location>
        <begin position="920"/>
        <end position="931"/>
    </location>
</feature>
<sequence>MYRPTHNNSNVQYDLKVGGYNDDHQRPIAMNGEIPSVPITTLAGISSLTDLLPEMPLPSPMPQTLGNKSLLFHPRVAEEADILLSLRDDALVPQLIQSLINTSSDHIQLQDKYAHTENYNNQQDIPELLKAILQQNANVFSGPPPTLPQQTFQSQEKEKIVENKNEHELSVINSIESALIEEHHHMAQNELLQQSEILNEIPPQHQPVIVQTPSTKLSAILLEENDTILHDVQEITENDKINVQNLEHEFSQITNNYDVFLNNEPSISLSSQIDISEHVMNKAANLINMGEELTEDNNFGLALAERPSVINQDKGGYQTQVENEISDSNDFGVSLTERIKKRKRAAQPPEVNNTNNIDENECIIKPKVRRVERKLVPVIEKLSIEELMETNTYQKFNKCIEKVFESTEEGDMLAEFGDEDVPPEALIPKYVLQELCSESAKLKTLGAMDSIPSNKIIRLLSILEKNIRDGAKVSPIADPEDDECERKLWMELAMERVMRAVDASLTTLYVLTSPKMQKKVYLEDVIDRVVMFTKYQLHNTIYPAFDPVYRIQKSHDSYTGSARKKRAHPKEVRDKNVLSLYTKISEVVSLLAELLEMQTLTDTAVLHTSSMAVSPFFVEEISELQLSALKLVTTIFTKYDKHRKLLLDDILASMARLPSSKRSLKSFRISSQEYIQMLSALVLQLIQCMVVLPANLVEKSMNLDPDTLVISKFKAARSTASSFLHVFLSKCSSKSEEIDYRPIFENFIQDLLTTVNKPEWPASELMLSVLGRLLVANFVNKNLEMSLRVASLDYLGVVAARLRKDSVTSQLRLKTIDAIILDIRTEELKEEDGSLTEEVPEVQDDEERTEFLQRVLLDYLAIKSLTEPALRHARHFYLAQWYQDNNDAIKTSDSLSKRKKANNTRKKYGSDDEDDGESSDSGKENESRIDENKAVVNARVCEQRKEYLLTKINPYNNETSQVMQTYVDYDSAELVARYLASKRPFSQSFDTYLKHIIKVLTETSVNIRTKAMKCLTMIVEVDPGVLGLKEMQLGVSHSFLDHSTSVREAAVDLVGKFVLSRPELIDKYYDLLSARILDTGVSVRKRVIKIMKDICIECPDYPKIPEICVKMIRRVNDEDGIRKLVMEVFQNMWFTPVSEKPSLDSKMLLRKVLNITDVVAASEELGLEWFEQLLLSLFKPKEDKDDTARVSTEPPKALLTACKQIVDCLVENVVTLDGGGGGTSRQLVACLTTLYLFAKIRPQLLARHSLTLQPYLSLKCQTQGDKQIISCVARTLELVVPLIEHPSEIFLSQLEEDAVKLIMKHDQTVILSCISCLGSVVNNVTKNFKLIRDCFAIYYKYLTNFQKLHQDRQANPQALIPLRPVFRRSIYIIGLMLRFFDFTDKEVYGDTYPENIRDLVYDTMSYFMRADEDDTRLFALKAIGSICIRHYDFMLCQDLMNMYLDILSDNSVANLMKSQILTNIEVYLEEEEKRMIKQDLEWSKMSKKENLKEMGDVSSGMASTVIQLYLKGILNSFLHTSVEVRQSVLKVIQLILAQGLVHPVQIVPYLICMSTDTEKSVSGRADKHLQEIEKKYPGFIHMGAQNGIKLSFQLQSIVQPEGELVRGYRIKDTDIIPSALNGCLYSILRTKQQRRALVLSILKQFEDTGKTNLAQMLYLADNLAYFPFQSQDEPLFIIHHINTMISVNGTNLLQNFREGLLPNPNTPLQSSNKIDGVVEDEEDEDEETLIERVPDDITALQEVIIKSQGCLLLLVLKLYLKTVYGITDLKITQYSPSESSKMYDKNLSRKSNSKFNPKATIEKLKYGLEINTEDLQKAKQDLINYYLELKHLIINLDPDDEGNEDMVVTPKTPKTVPSTPINHIINSSPQISTTPNHVDSSNVSYESPEYQTQNNVQSTPKVPKVTIIPPKPPSLKPSQPQYRSHKSKKVDRPKKPNHKRKKNKDDSSEDSDNVYSDPDFLV</sequence>
<dbReference type="InterPro" id="IPR026003">
    <property type="entry name" value="Cohesin_HEAT"/>
</dbReference>
<dbReference type="GO" id="GO:0034087">
    <property type="term" value="P:establishment of mitotic sister chromatid cohesion"/>
    <property type="evidence" value="ECO:0007669"/>
    <property type="project" value="TreeGrafter"/>
</dbReference>
<dbReference type="GO" id="GO:0071169">
    <property type="term" value="P:establishment of protein localization to chromatin"/>
    <property type="evidence" value="ECO:0007669"/>
    <property type="project" value="TreeGrafter"/>
</dbReference>
<feature type="domain" description="Sister chromatid cohesion C-terminal" evidence="8">
    <location>
        <begin position="1502"/>
        <end position="1684"/>
    </location>
</feature>
<dbReference type="InterPro" id="IPR033031">
    <property type="entry name" value="Scc2/Nipped-B"/>
</dbReference>
<dbReference type="InterPro" id="IPR016024">
    <property type="entry name" value="ARM-type_fold"/>
</dbReference>
<dbReference type="PANTHER" id="PTHR21704">
    <property type="entry name" value="NIPPED-B-LIKE PROTEIN DELANGIN SCC2-RELATED"/>
    <property type="match status" value="1"/>
</dbReference>
<organism evidence="9 10">
    <name type="scientific">Cinara cedri</name>
    <dbReference type="NCBI Taxonomy" id="506608"/>
    <lineage>
        <taxon>Eukaryota</taxon>
        <taxon>Metazoa</taxon>
        <taxon>Ecdysozoa</taxon>
        <taxon>Arthropoda</taxon>
        <taxon>Hexapoda</taxon>
        <taxon>Insecta</taxon>
        <taxon>Pterygota</taxon>
        <taxon>Neoptera</taxon>
        <taxon>Paraneoptera</taxon>
        <taxon>Hemiptera</taxon>
        <taxon>Sternorrhyncha</taxon>
        <taxon>Aphidomorpha</taxon>
        <taxon>Aphidoidea</taxon>
        <taxon>Aphididae</taxon>
        <taxon>Lachninae</taxon>
        <taxon>Cinara</taxon>
    </lineage>
</organism>
<evidence type="ECO:0000256" key="3">
    <source>
        <dbReference type="ARBA" id="ARBA00022737"/>
    </source>
</evidence>
<dbReference type="EMBL" id="CABPRJ010002387">
    <property type="protein sequence ID" value="VVC44792.1"/>
    <property type="molecule type" value="Genomic_DNA"/>
</dbReference>
<feature type="compositionally biased region" description="Basic residues" evidence="7">
    <location>
        <begin position="897"/>
        <end position="907"/>
    </location>
</feature>
<dbReference type="GO" id="GO:0010468">
    <property type="term" value="P:regulation of gene expression"/>
    <property type="evidence" value="ECO:0007669"/>
    <property type="project" value="InterPro"/>
</dbReference>
<dbReference type="Proteomes" id="UP000325440">
    <property type="component" value="Unassembled WGS sequence"/>
</dbReference>
<evidence type="ECO:0000313" key="9">
    <source>
        <dbReference type="EMBL" id="VVC44792.1"/>
    </source>
</evidence>
<feature type="compositionally biased region" description="Polar residues" evidence="7">
    <location>
        <begin position="1864"/>
        <end position="1898"/>
    </location>
</feature>
<dbReference type="Pfam" id="PF12765">
    <property type="entry name" value="Cohesin_HEAT"/>
    <property type="match status" value="1"/>
</dbReference>
<feature type="compositionally biased region" description="Low complexity" evidence="7">
    <location>
        <begin position="1899"/>
        <end position="1908"/>
    </location>
</feature>
<evidence type="ECO:0000259" key="8">
    <source>
        <dbReference type="Pfam" id="PF12830"/>
    </source>
</evidence>
<name>A0A5E4NNG6_9HEMI</name>
<dbReference type="InterPro" id="IPR011989">
    <property type="entry name" value="ARM-like"/>
</dbReference>
<evidence type="ECO:0000256" key="7">
    <source>
        <dbReference type="SAM" id="MobiDB-lite"/>
    </source>
</evidence>
<dbReference type="GO" id="GO:0061775">
    <property type="term" value="F:cohesin loader activity"/>
    <property type="evidence" value="ECO:0007669"/>
    <property type="project" value="InterPro"/>
</dbReference>
<dbReference type="InterPro" id="IPR024986">
    <property type="entry name" value="Nipped-B_C"/>
</dbReference>
<dbReference type="Pfam" id="PF12830">
    <property type="entry name" value="Nipped-B_C"/>
    <property type="match status" value="1"/>
</dbReference>
<keyword evidence="4 6" id="KW-0539">Nucleus</keyword>
<dbReference type="CDD" id="cd23958">
    <property type="entry name" value="SCC2"/>
    <property type="match status" value="1"/>
</dbReference>
<dbReference type="OrthoDB" id="418242at2759"/>
<dbReference type="GO" id="GO:1990414">
    <property type="term" value="P:replication-born double-strand break repair via sister chromatid exchange"/>
    <property type="evidence" value="ECO:0007669"/>
    <property type="project" value="TreeGrafter"/>
</dbReference>
<keyword evidence="10" id="KW-1185">Reference proteome</keyword>
<evidence type="ECO:0000256" key="2">
    <source>
        <dbReference type="ARBA" id="ARBA00009252"/>
    </source>
</evidence>
<evidence type="ECO:0000256" key="1">
    <source>
        <dbReference type="ARBA" id="ARBA00004123"/>
    </source>
</evidence>
<keyword evidence="3 6" id="KW-0677">Repeat</keyword>
<gene>
    <name evidence="9" type="ORF">CINCED_3A008325</name>
</gene>
<accession>A0A5E4NNG6</accession>
<evidence type="ECO:0000256" key="4">
    <source>
        <dbReference type="ARBA" id="ARBA00023242"/>
    </source>
</evidence>
<feature type="region of interest" description="Disordered" evidence="7">
    <location>
        <begin position="893"/>
        <end position="931"/>
    </location>
</feature>
<dbReference type="GO" id="GO:0090694">
    <property type="term" value="C:Scc2-Scc4 cohesin loading complex"/>
    <property type="evidence" value="ECO:0007669"/>
    <property type="project" value="TreeGrafter"/>
</dbReference>